<evidence type="ECO:0000313" key="2">
    <source>
        <dbReference type="Proteomes" id="UP000182427"/>
    </source>
</evidence>
<proteinExistence type="predicted"/>
<reference evidence="1 2" key="1">
    <citation type="submission" date="2016-10" db="EMBL/GenBank/DDBJ databases">
        <authorList>
            <person name="de Groot N.N."/>
        </authorList>
    </citation>
    <scope>NUCLEOTIDE SEQUENCE [LARGE SCALE GENOMIC DNA]</scope>
    <source>
        <strain evidence="1 2">GAS232</strain>
    </source>
</reference>
<dbReference type="Proteomes" id="UP000182427">
    <property type="component" value="Chromosome I"/>
</dbReference>
<organism evidence="1 2">
    <name type="scientific">Terriglobus roseus</name>
    <dbReference type="NCBI Taxonomy" id="392734"/>
    <lineage>
        <taxon>Bacteria</taxon>
        <taxon>Pseudomonadati</taxon>
        <taxon>Acidobacteriota</taxon>
        <taxon>Terriglobia</taxon>
        <taxon>Terriglobales</taxon>
        <taxon>Acidobacteriaceae</taxon>
        <taxon>Terriglobus</taxon>
    </lineage>
</organism>
<name>A0A1G7HLE4_9BACT</name>
<accession>A0A1G7HLE4</accession>
<protein>
    <submittedName>
        <fullName evidence="1">Uncharacterized protein</fullName>
    </submittedName>
</protein>
<evidence type="ECO:0000313" key="1">
    <source>
        <dbReference type="EMBL" id="SDF01191.1"/>
    </source>
</evidence>
<dbReference type="AlphaFoldDB" id="A0A1G7HLE4"/>
<dbReference type="EMBL" id="LT629690">
    <property type="protein sequence ID" value="SDF01191.1"/>
    <property type="molecule type" value="Genomic_DNA"/>
</dbReference>
<gene>
    <name evidence="1" type="ORF">SAMN05444167_1123</name>
</gene>
<keyword evidence="2" id="KW-1185">Reference proteome</keyword>
<sequence length="47" mass="5136">MRGRVENLKLICRVLLNRIVNVVGRGVAVRTIVDPDFGTAVIKAFGV</sequence>